<dbReference type="Proteomes" id="UP001075354">
    <property type="component" value="Chromosome 14"/>
</dbReference>
<protein>
    <recommendedName>
        <fullName evidence="2 10">Sulfiredoxin</fullName>
        <ecNumber evidence="2 10">1.8.98.2</ecNumber>
    </recommendedName>
</protein>
<gene>
    <name evidence="14" type="ORF">ONE63_003630</name>
</gene>
<dbReference type="PIRSF" id="PIRSF017267">
    <property type="entry name" value="Sulfiredoxin"/>
    <property type="match status" value="1"/>
</dbReference>
<keyword evidence="8 12" id="KW-1015">Disulfide bond</keyword>
<dbReference type="SUPFAM" id="SSF110849">
    <property type="entry name" value="ParB/Sulfiredoxin"/>
    <property type="match status" value="1"/>
</dbReference>
<dbReference type="Gene3D" id="3.90.1530.10">
    <property type="entry name" value="Conserved hypothetical protein from pyrococcus furiosus pfu- 392566-001, ParB domain"/>
    <property type="match status" value="1"/>
</dbReference>
<evidence type="ECO:0000256" key="8">
    <source>
        <dbReference type="ARBA" id="ARBA00023157"/>
    </source>
</evidence>
<reference evidence="14" key="1">
    <citation type="submission" date="2022-12" db="EMBL/GenBank/DDBJ databases">
        <title>Chromosome-level genome assembly of the bean flower thrips Megalurothrips usitatus.</title>
        <authorList>
            <person name="Ma L."/>
            <person name="Liu Q."/>
            <person name="Li H."/>
            <person name="Cai W."/>
        </authorList>
    </citation>
    <scope>NUCLEOTIDE SEQUENCE</scope>
    <source>
        <strain evidence="14">Cailab_2022a</strain>
    </source>
</reference>
<organism evidence="14 15">
    <name type="scientific">Megalurothrips usitatus</name>
    <name type="common">bean blossom thrips</name>
    <dbReference type="NCBI Taxonomy" id="439358"/>
    <lineage>
        <taxon>Eukaryota</taxon>
        <taxon>Metazoa</taxon>
        <taxon>Ecdysozoa</taxon>
        <taxon>Arthropoda</taxon>
        <taxon>Hexapoda</taxon>
        <taxon>Insecta</taxon>
        <taxon>Pterygota</taxon>
        <taxon>Neoptera</taxon>
        <taxon>Paraneoptera</taxon>
        <taxon>Thysanoptera</taxon>
        <taxon>Terebrantia</taxon>
        <taxon>Thripoidea</taxon>
        <taxon>Thripidae</taxon>
        <taxon>Megalurothrips</taxon>
    </lineage>
</organism>
<evidence type="ECO:0000256" key="9">
    <source>
        <dbReference type="ARBA" id="ARBA00047514"/>
    </source>
</evidence>
<dbReference type="PANTHER" id="PTHR21348:SF2">
    <property type="entry name" value="SULFIREDOXIN-1"/>
    <property type="match status" value="1"/>
</dbReference>
<dbReference type="SMART" id="SM00470">
    <property type="entry name" value="ParB"/>
    <property type="match status" value="1"/>
</dbReference>
<evidence type="ECO:0000256" key="12">
    <source>
        <dbReference type="PIRSR" id="PIRSR017267-2"/>
    </source>
</evidence>
<keyword evidence="15" id="KW-1185">Reference proteome</keyword>
<dbReference type="GO" id="GO:0034599">
    <property type="term" value="P:cellular response to oxidative stress"/>
    <property type="evidence" value="ECO:0007669"/>
    <property type="project" value="TreeGrafter"/>
</dbReference>
<comment type="caution">
    <text evidence="14">The sequence shown here is derived from an EMBL/GenBank/DDBJ whole genome shotgun (WGS) entry which is preliminary data.</text>
</comment>
<evidence type="ECO:0000256" key="3">
    <source>
        <dbReference type="ARBA" id="ARBA00022481"/>
    </source>
</evidence>
<dbReference type="GO" id="GO:0005524">
    <property type="term" value="F:ATP binding"/>
    <property type="evidence" value="ECO:0007669"/>
    <property type="project" value="UniProtKB-KW"/>
</dbReference>
<proteinExistence type="inferred from homology"/>
<dbReference type="AlphaFoldDB" id="A0AAV7X7U8"/>
<dbReference type="InterPro" id="IPR003115">
    <property type="entry name" value="ParB_N"/>
</dbReference>
<keyword evidence="3" id="KW-0488">Methylation</keyword>
<evidence type="ECO:0000256" key="5">
    <source>
        <dbReference type="ARBA" id="ARBA00022840"/>
    </source>
</evidence>
<evidence type="ECO:0000256" key="7">
    <source>
        <dbReference type="ARBA" id="ARBA00023002"/>
    </source>
</evidence>
<name>A0AAV7X7U8_9NEOP</name>
<dbReference type="CDD" id="cd16395">
    <property type="entry name" value="Srx"/>
    <property type="match status" value="1"/>
</dbReference>
<accession>A0AAV7X7U8</accession>
<evidence type="ECO:0000256" key="4">
    <source>
        <dbReference type="ARBA" id="ARBA00022741"/>
    </source>
</evidence>
<evidence type="ECO:0000256" key="10">
    <source>
        <dbReference type="PIRNR" id="PIRNR017267"/>
    </source>
</evidence>
<evidence type="ECO:0000256" key="11">
    <source>
        <dbReference type="PIRSR" id="PIRSR017267-1"/>
    </source>
</evidence>
<comment type="catalytic activity">
    <reaction evidence="9 10">
        <text>S-hydroxy-S-oxy-L-cysteinyl-[peroxiredoxin] + [protein]-dithiol + ATP = S-hydroxy-L-cysteinyl-[peroxiredoxin] + [protein]-disulfide + ADP + phosphate</text>
        <dbReference type="Rhea" id="RHEA:17545"/>
        <dbReference type="Rhea" id="RHEA-COMP:10593"/>
        <dbReference type="Rhea" id="RHEA-COMP:10594"/>
        <dbReference type="Rhea" id="RHEA-COMP:13681"/>
        <dbReference type="Rhea" id="RHEA-COMP:17976"/>
        <dbReference type="ChEBI" id="CHEBI:29950"/>
        <dbReference type="ChEBI" id="CHEBI:30616"/>
        <dbReference type="ChEBI" id="CHEBI:43474"/>
        <dbReference type="ChEBI" id="CHEBI:50058"/>
        <dbReference type="ChEBI" id="CHEBI:61973"/>
        <dbReference type="ChEBI" id="CHEBI:61974"/>
        <dbReference type="ChEBI" id="CHEBI:456216"/>
        <dbReference type="EC" id="1.8.98.2"/>
    </reaction>
</comment>
<evidence type="ECO:0000313" key="14">
    <source>
        <dbReference type="EMBL" id="KAJ1520507.1"/>
    </source>
</evidence>
<keyword evidence="7 10" id="KW-0560">Oxidoreductase</keyword>
<feature type="disulfide bond" description="Interchain" evidence="12">
    <location>
        <position position="77"/>
    </location>
</feature>
<evidence type="ECO:0000259" key="13">
    <source>
        <dbReference type="SMART" id="SM00470"/>
    </source>
</evidence>
<dbReference type="PANTHER" id="PTHR21348">
    <property type="match status" value="1"/>
</dbReference>
<evidence type="ECO:0000313" key="15">
    <source>
        <dbReference type="Proteomes" id="UP001075354"/>
    </source>
</evidence>
<evidence type="ECO:0000256" key="6">
    <source>
        <dbReference type="ARBA" id="ARBA00022862"/>
    </source>
</evidence>
<sequence length="115" mass="12648">MSAVDGSTVHSRNICDVEDVPMDVIIRPLVLEVNNEKVQSLMDTLEDPSNASSVPPIDVLWIIGSEGGNYFYSFGGCHRYTAHKRLGRKSIPAKLVKSTIDDLRVYLGSSTPDLK</sequence>
<keyword evidence="5 10" id="KW-0067">ATP-binding</keyword>
<keyword evidence="4 10" id="KW-0547">Nucleotide-binding</keyword>
<comment type="similarity">
    <text evidence="1 10">Belongs to the sulfiredoxin family.</text>
</comment>
<dbReference type="GO" id="GO:0005737">
    <property type="term" value="C:cytoplasm"/>
    <property type="evidence" value="ECO:0007669"/>
    <property type="project" value="TreeGrafter"/>
</dbReference>
<feature type="domain" description="ParB-like N-terminal" evidence="13">
    <location>
        <begin position="18"/>
        <end position="112"/>
    </location>
</feature>
<dbReference type="EC" id="1.8.98.2" evidence="2 10"/>
<feature type="binding site" evidence="11">
    <location>
        <begin position="76"/>
        <end position="79"/>
    </location>
    <ligand>
        <name>ATP</name>
        <dbReference type="ChEBI" id="CHEBI:30616"/>
    </ligand>
</feature>
<evidence type="ECO:0000256" key="1">
    <source>
        <dbReference type="ARBA" id="ARBA00009609"/>
    </source>
</evidence>
<dbReference type="InterPro" id="IPR036086">
    <property type="entry name" value="ParB/Sulfiredoxin_sf"/>
</dbReference>
<dbReference type="EMBL" id="JAPTSV010000014">
    <property type="protein sequence ID" value="KAJ1520507.1"/>
    <property type="molecule type" value="Genomic_DNA"/>
</dbReference>
<keyword evidence="6 10" id="KW-0049">Antioxidant</keyword>
<evidence type="ECO:0000256" key="2">
    <source>
        <dbReference type="ARBA" id="ARBA00013055"/>
    </source>
</evidence>
<dbReference type="FunFam" id="3.90.1530.10:FF:000001">
    <property type="entry name" value="Sulfiredoxin"/>
    <property type="match status" value="1"/>
</dbReference>
<dbReference type="GO" id="GO:0032542">
    <property type="term" value="F:sulfiredoxin activity"/>
    <property type="evidence" value="ECO:0007669"/>
    <property type="project" value="UniProtKB-EC"/>
</dbReference>
<dbReference type="Pfam" id="PF02195">
    <property type="entry name" value="ParB_N"/>
    <property type="match status" value="1"/>
</dbReference>
<dbReference type="InterPro" id="IPR016692">
    <property type="entry name" value="Sulfiredoxin"/>
</dbReference>